<dbReference type="GO" id="GO:0030010">
    <property type="term" value="P:establishment of cell polarity"/>
    <property type="evidence" value="ECO:0007669"/>
    <property type="project" value="TreeGrafter"/>
</dbReference>
<feature type="region of interest" description="Disordered" evidence="1">
    <location>
        <begin position="974"/>
        <end position="1002"/>
    </location>
</feature>
<feature type="compositionally biased region" description="Low complexity" evidence="1">
    <location>
        <begin position="111"/>
        <end position="127"/>
    </location>
</feature>
<accession>A0A5C3DRL3</accession>
<proteinExistence type="predicted"/>
<dbReference type="OrthoDB" id="3366093at2759"/>
<organism evidence="4 5">
    <name type="scientific">Ustilago trichophora</name>
    <dbReference type="NCBI Taxonomy" id="86804"/>
    <lineage>
        <taxon>Eukaryota</taxon>
        <taxon>Fungi</taxon>
        <taxon>Dikarya</taxon>
        <taxon>Basidiomycota</taxon>
        <taxon>Ustilaginomycotina</taxon>
        <taxon>Ustilaginomycetes</taxon>
        <taxon>Ustilaginales</taxon>
        <taxon>Ustilaginaceae</taxon>
        <taxon>Ustilago</taxon>
    </lineage>
</organism>
<dbReference type="InterPro" id="IPR039295">
    <property type="entry name" value="MSB2"/>
</dbReference>
<feature type="compositionally biased region" description="Low complexity" evidence="1">
    <location>
        <begin position="503"/>
        <end position="583"/>
    </location>
</feature>
<feature type="compositionally biased region" description="Low complexity" evidence="1">
    <location>
        <begin position="158"/>
        <end position="179"/>
    </location>
</feature>
<dbReference type="GO" id="GO:0016301">
    <property type="term" value="F:kinase activity"/>
    <property type="evidence" value="ECO:0007669"/>
    <property type="project" value="UniProtKB-KW"/>
</dbReference>
<feature type="compositionally biased region" description="Polar residues" evidence="1">
    <location>
        <begin position="352"/>
        <end position="361"/>
    </location>
</feature>
<dbReference type="PANTHER" id="PTHR35778:SF1">
    <property type="entry name" value="SIGNALING MUCIN HKR1-RELATED"/>
    <property type="match status" value="1"/>
</dbReference>
<keyword evidence="4" id="KW-0808">Transferase</keyword>
<feature type="compositionally biased region" description="Polar residues" evidence="1">
    <location>
        <begin position="64"/>
        <end position="75"/>
    </location>
</feature>
<feature type="compositionally biased region" description="Low complexity" evidence="1">
    <location>
        <begin position="204"/>
        <end position="264"/>
    </location>
</feature>
<feature type="signal peptide" evidence="3">
    <location>
        <begin position="1"/>
        <end position="30"/>
    </location>
</feature>
<evidence type="ECO:0000313" key="4">
    <source>
        <dbReference type="EMBL" id="SPO21073.1"/>
    </source>
</evidence>
<feature type="compositionally biased region" description="Polar residues" evidence="1">
    <location>
        <begin position="143"/>
        <end position="155"/>
    </location>
</feature>
<feature type="compositionally biased region" description="Low complexity" evidence="1">
    <location>
        <begin position="416"/>
        <end position="436"/>
    </location>
</feature>
<dbReference type="GO" id="GO:0001402">
    <property type="term" value="P:signal transduction involved in filamentous growth"/>
    <property type="evidence" value="ECO:0007669"/>
    <property type="project" value="TreeGrafter"/>
</dbReference>
<gene>
    <name evidence="4" type="ORF">UTRI_00550</name>
</gene>
<dbReference type="GO" id="GO:0005034">
    <property type="term" value="F:osmosensor activity"/>
    <property type="evidence" value="ECO:0007669"/>
    <property type="project" value="InterPro"/>
</dbReference>
<dbReference type="GO" id="GO:0005576">
    <property type="term" value="C:extracellular region"/>
    <property type="evidence" value="ECO:0007669"/>
    <property type="project" value="TreeGrafter"/>
</dbReference>
<dbReference type="GO" id="GO:0009986">
    <property type="term" value="C:cell surface"/>
    <property type="evidence" value="ECO:0007669"/>
    <property type="project" value="TreeGrafter"/>
</dbReference>
<evidence type="ECO:0000256" key="1">
    <source>
        <dbReference type="SAM" id="MobiDB-lite"/>
    </source>
</evidence>
<keyword evidence="5" id="KW-1185">Reference proteome</keyword>
<dbReference type="GO" id="GO:0007232">
    <property type="term" value="P:osmosensory signaling pathway via Sho1 osmosensor"/>
    <property type="evidence" value="ECO:0007669"/>
    <property type="project" value="InterPro"/>
</dbReference>
<dbReference type="AlphaFoldDB" id="A0A5C3DRL3"/>
<feature type="compositionally biased region" description="Low complexity" evidence="1">
    <location>
        <begin position="989"/>
        <end position="1000"/>
    </location>
</feature>
<evidence type="ECO:0000313" key="5">
    <source>
        <dbReference type="Proteomes" id="UP000324022"/>
    </source>
</evidence>
<feature type="compositionally biased region" description="Low complexity" evidence="1">
    <location>
        <begin position="306"/>
        <end position="351"/>
    </location>
</feature>
<name>A0A5C3DRL3_9BASI</name>
<feature type="compositionally biased region" description="Basic residues" evidence="1">
    <location>
        <begin position="128"/>
        <end position="140"/>
    </location>
</feature>
<dbReference type="EMBL" id="OOIN01000002">
    <property type="protein sequence ID" value="SPO21073.1"/>
    <property type="molecule type" value="Genomic_DNA"/>
</dbReference>
<feature type="compositionally biased region" description="Polar residues" evidence="1">
    <location>
        <begin position="447"/>
        <end position="466"/>
    </location>
</feature>
<feature type="compositionally biased region" description="Low complexity" evidence="1">
    <location>
        <begin position="367"/>
        <end position="401"/>
    </location>
</feature>
<feature type="compositionally biased region" description="Polar residues" evidence="1">
    <location>
        <begin position="184"/>
        <end position="203"/>
    </location>
</feature>
<feature type="compositionally biased region" description="Low complexity" evidence="1">
    <location>
        <begin position="470"/>
        <end position="496"/>
    </location>
</feature>
<dbReference type="GO" id="GO:0031505">
    <property type="term" value="P:fungal-type cell wall organization"/>
    <property type="evidence" value="ECO:0007669"/>
    <property type="project" value="TreeGrafter"/>
</dbReference>
<feature type="transmembrane region" description="Helical" evidence="2">
    <location>
        <begin position="817"/>
        <end position="837"/>
    </location>
</feature>
<evidence type="ECO:0000256" key="2">
    <source>
        <dbReference type="SAM" id="Phobius"/>
    </source>
</evidence>
<keyword evidence="2 4" id="KW-0812">Transmembrane</keyword>
<dbReference type="GO" id="GO:0005886">
    <property type="term" value="C:plasma membrane"/>
    <property type="evidence" value="ECO:0007669"/>
    <property type="project" value="InterPro"/>
</dbReference>
<sequence>MVSFQPTFKLMLVSFNLILLLGIQSPSALANGLHSNSIGDSHADNVIRRHAARAGRLSKRFPPVQNSNSNTPSITRRQRHRSDYSGYGLTPAEIEQLIEDEEAHDDGFSVPPSNATNTTNTTTTRTHTPTHTHTHSRSRTHAGSDSSEPTGTSSHRFALPTSNSSLASNTSSSSLPSATHKSSEQPYTPLYNSTLSSNSSDVDTTPSRNISSTSSASPSHNATSTSRPSSSSLPSSSTSDDEGSTPSTSQTSSSIPKSSGIGDSTATTTDGDQTDSNSNDNDVVGGLLGGLLGSTSSSTAPTSHQTTNSSSSPTAASSPTHSSSSISNDGSDNGSSSSSNNAGSDNDSSPSFSKQGHTTQPDFDGFTPQATRSSTSAAPTPTGNDLLPGLLSALSPSSTSSHATRTGNASPTAIPSGSQSGSGSDSGSNTSSSKGSLDASISIGDPVNTNTRDSASPTPTSSSKGASPTGGSHSDSGNDSVSSISATTYTGTATNTDHSNVNPTFTSGGSVTVTVGPTSTSHVPGPVTTSSTTDGGSDSRSSSDQQPSTSSSGNTPAPTTSHSDHSGSSASSSSSDPSASSSSIATTNPYWYANTQSLKLAPSSTSSAAQPAETGSQNASNSHNTGNSGSDTSTASTSTDSSNTPAAQDLPTTIVPSADSYNQPPNTTSIGLLFKQDMKWSWVISQADLTAQIFAFMPDLVGQSAGLESSKVSTVKLASYSPETATTASPSTLSTARTLYMAYVPTSSVEDIQAMISNTSSPFYASAAPGAPQQLASQVDPTFNILSVAGQVAAGAKQKSTSGSRGSKDDSTLRNSLIGVGCGLAGAFALVVGGLLWRKNRKDKGESAAGGANGALSRAHTIRSFSGGLRETWAPDALDQHRALDTAGEMQQVWSPHDGMMAAGHPVQPMHSQSDGFGGYVADPFQEAAMGGAAAAGGAGGYVNMNRSSRMTERSNYSDLSQMTEAQRIQFDYESSRRSYHSTSEHSSSHGSHSGQSNESAGMLSTYQEDYRVPRQHTSNHAFGTRSSSRRRGSVASSTIGRPEMMSNSVLL</sequence>
<dbReference type="GO" id="GO:0030427">
    <property type="term" value="C:site of polarized growth"/>
    <property type="evidence" value="ECO:0007669"/>
    <property type="project" value="TreeGrafter"/>
</dbReference>
<feature type="compositionally biased region" description="Low complexity" evidence="1">
    <location>
        <begin position="602"/>
        <end position="644"/>
    </location>
</feature>
<dbReference type="PANTHER" id="PTHR35778">
    <property type="entry name" value="SIGNALING MUCIN HKR1-RELATED"/>
    <property type="match status" value="1"/>
</dbReference>
<dbReference type="GO" id="GO:0006972">
    <property type="term" value="P:hyperosmotic response"/>
    <property type="evidence" value="ECO:0007669"/>
    <property type="project" value="TreeGrafter"/>
</dbReference>
<feature type="chain" id="PRO_5023086230" evidence="3">
    <location>
        <begin position="31"/>
        <end position="1052"/>
    </location>
</feature>
<feature type="compositionally biased region" description="Polar residues" evidence="1">
    <location>
        <begin position="265"/>
        <end position="281"/>
    </location>
</feature>
<keyword evidence="3" id="KW-0732">Signal</keyword>
<keyword evidence="2" id="KW-1133">Transmembrane helix</keyword>
<evidence type="ECO:0000256" key="3">
    <source>
        <dbReference type="SAM" id="SignalP"/>
    </source>
</evidence>
<keyword evidence="4" id="KW-0418">Kinase</keyword>
<keyword evidence="2" id="KW-0472">Membrane</keyword>
<feature type="region of interest" description="Disordered" evidence="1">
    <location>
        <begin position="1017"/>
        <end position="1052"/>
    </location>
</feature>
<feature type="region of interest" description="Disordered" evidence="1">
    <location>
        <begin position="104"/>
        <end position="584"/>
    </location>
</feature>
<feature type="compositionally biased region" description="Polar residues" evidence="1">
    <location>
        <begin position="402"/>
        <end position="415"/>
    </location>
</feature>
<dbReference type="Proteomes" id="UP000324022">
    <property type="component" value="Unassembled WGS sequence"/>
</dbReference>
<reference evidence="4 5" key="1">
    <citation type="submission" date="2018-03" db="EMBL/GenBank/DDBJ databases">
        <authorList>
            <person name="Guldener U."/>
        </authorList>
    </citation>
    <scope>NUCLEOTIDE SEQUENCE [LARGE SCALE GENOMIC DNA]</scope>
    <source>
        <strain evidence="4 5">NBRC100155</strain>
    </source>
</reference>
<feature type="region of interest" description="Disordered" evidence="1">
    <location>
        <begin position="602"/>
        <end position="662"/>
    </location>
</feature>
<protein>
    <submittedName>
        <fullName evidence="4">Related to transmembrane mucin involved in surface sensing via MAP-kinase cascade</fullName>
    </submittedName>
</protein>
<feature type="region of interest" description="Disordered" evidence="1">
    <location>
        <begin position="59"/>
        <end position="87"/>
    </location>
</feature>
<feature type="compositionally biased region" description="Polar residues" evidence="1">
    <location>
        <begin position="650"/>
        <end position="662"/>
    </location>
</feature>